<gene>
    <name evidence="4" type="ordered locus">W5S_4075</name>
    <name evidence="5" type="ORF">F6Q06_20420</name>
</gene>
<dbReference type="NCBIfam" id="TIGR01414">
    <property type="entry name" value="autotrans_barl"/>
    <property type="match status" value="1"/>
</dbReference>
<evidence type="ECO:0000256" key="2">
    <source>
        <dbReference type="SAM" id="SignalP"/>
    </source>
</evidence>
<dbReference type="AlphaFoldDB" id="A0A0H3I9I6"/>
<dbReference type="SMART" id="SM00014">
    <property type="entry name" value="acidPPc"/>
    <property type="match status" value="1"/>
</dbReference>
<dbReference type="SMART" id="SM00869">
    <property type="entry name" value="Autotransporter"/>
    <property type="match status" value="1"/>
</dbReference>
<dbReference type="SUPFAM" id="SSF103515">
    <property type="entry name" value="Autotransporter"/>
    <property type="match status" value="1"/>
</dbReference>
<dbReference type="Pfam" id="PF03797">
    <property type="entry name" value="Autotransporter"/>
    <property type="match status" value="1"/>
</dbReference>
<dbReference type="STRING" id="1905730.W5S_4075"/>
<evidence type="ECO:0000313" key="6">
    <source>
        <dbReference type="Proteomes" id="UP000008044"/>
    </source>
</evidence>
<name>A0A0H3I9I6_PECPM</name>
<reference evidence="4 6" key="1">
    <citation type="journal article" date="2012" name="J. Bacteriol.">
        <title>Genome sequence of Pectobacterium sp. strain SCC3193.</title>
        <authorList>
            <person name="Koskinen J.P."/>
            <person name="Laine P."/>
            <person name="Niemi O."/>
            <person name="Nykyri J."/>
            <person name="Harjunpaa H."/>
            <person name="Auvinen P."/>
            <person name="Paulin L."/>
            <person name="Pirhonen M."/>
            <person name="Palva T."/>
            <person name="Holm L."/>
        </authorList>
    </citation>
    <scope>NUCLEOTIDE SEQUENCE [LARGE SCALE GENOMIC DNA]</scope>
    <source>
        <strain evidence="4 6">SCC3193</strain>
    </source>
</reference>
<protein>
    <submittedName>
        <fullName evidence="5">Autotransporter domain-containing protein</fullName>
    </submittedName>
    <submittedName>
        <fullName evidence="4">Serine protease-like protein</fullName>
    </submittedName>
</protein>
<dbReference type="EMBL" id="WABS01000055">
    <property type="protein sequence ID" value="MBI0556831.1"/>
    <property type="molecule type" value="Genomic_DNA"/>
</dbReference>
<dbReference type="InterPro" id="IPR036709">
    <property type="entry name" value="Autotransporte_beta_dom_sf"/>
</dbReference>
<dbReference type="InterPro" id="IPR006315">
    <property type="entry name" value="OM_autotransptr_brl_dom"/>
</dbReference>
<dbReference type="eggNOG" id="COG4625">
    <property type="taxonomic scope" value="Bacteria"/>
</dbReference>
<evidence type="ECO:0000313" key="4">
    <source>
        <dbReference type="EMBL" id="AFI92138.1"/>
    </source>
</evidence>
<sequence>MAFPTKALLATAIASLIPFGASAAEAEPASAIDVLSGFNKFWTAGTAWNNGIPTTLGAIVLRQNIQTVIDIARSRTQAQEISAFEFDAQDANYAVIAGLGPLASILKTETGAFTTVDGIPDRAYSSRVSDGGNGLGSATSGLGKVVELVSAVRYPASTTPAKNNYNYPRPFRQTLDGEDLSWVLQKSLVARVPATGNGDGGFPSGHTNAGYLAAFGLAYAVPQQYSDLILRAGEIGYSRVVTGIHSPLDVIGGRMHATYYAIQDLIANPTLRAEAYDQAQNFFAGQCGGTITACYTSGKNAEAAYAQYQIDKALYAKYTFENAFTPIGDTSAAAVVPQNAEVLIETRYPYLTASQQRDILATTSNASGGVMDNGMGYDRLNLFKAANGYGAFNSSVSVTMNAADGGLSAADLWLNDITGAGTFTKSGSGQLTLAGRNSWSGGTTVSGGTLVGTNGRAFGTGAIVNNATLAFDINTDDTLANDISGNGTLRKDGAAKLTYTGNGSSFTGTTQVTNGRLAINGSLGGSIVVADGATVSGSGTIGSLTVASGSTLAPGNSIGTLKVDGDLTLTNGAIYEVEVNPETTESDLIAVTGTATLGDASVLHVGQNGDYRIASTYTILTADKGISGTFGTVTSRYAFLDANLGYSANAVTMQLARNDITFASVATTANQSATANAVESLGTGNAVYNAVAMLDRGAPQNAFDALSGEGYASLAGAMTRGALTVSDTVTEHARTTHDDNVWLNVYGSRNEANGANGTADTDYRSNGFLLGIDGALSDNMMLGIFAGADKGDFDVNGRRFSADVDNYQLGAYANYTYNRLGLTFGTVGSWGDIAAKRDVTVGSLNEKLSADLDARTLQVFGEARMKFDANVVTVEPFARLAHVASKMDSFNEAGGAAALGGEALKMDTTFSTLGVRLEHSFGTQERAWTVNSSIGWRHAFGDIDPTARLHFIGADNYNVTGTSLAENSVRVEAGIGKKLTDNANLSLSYGGQFGSGVTDNAAHLKLNVRF</sequence>
<dbReference type="GO" id="GO:0019867">
    <property type="term" value="C:outer membrane"/>
    <property type="evidence" value="ECO:0007669"/>
    <property type="project" value="InterPro"/>
</dbReference>
<accession>A0A0H3I9I6</accession>
<dbReference type="Proteomes" id="UP001194579">
    <property type="component" value="Unassembled WGS sequence"/>
</dbReference>
<evidence type="ECO:0000313" key="7">
    <source>
        <dbReference type="Proteomes" id="UP001194579"/>
    </source>
</evidence>
<dbReference type="Proteomes" id="UP000008044">
    <property type="component" value="Chromosome"/>
</dbReference>
<dbReference type="Pfam" id="PF01569">
    <property type="entry name" value="PAP2"/>
    <property type="match status" value="1"/>
</dbReference>
<dbReference type="KEGG" id="pec:W5S_4075"/>
<dbReference type="RefSeq" id="WP_014701567.1">
    <property type="nucleotide sequence ID" value="NC_017845.1"/>
</dbReference>
<feature type="chain" id="PRO_5002611819" evidence="2">
    <location>
        <begin position="24"/>
        <end position="1010"/>
    </location>
</feature>
<dbReference type="Gene3D" id="2.160.20.20">
    <property type="match status" value="1"/>
</dbReference>
<dbReference type="EMBL" id="CP003415">
    <property type="protein sequence ID" value="AFI92138.1"/>
    <property type="molecule type" value="Genomic_DNA"/>
</dbReference>
<dbReference type="eggNOG" id="COG0671">
    <property type="taxonomic scope" value="Bacteria"/>
</dbReference>
<keyword evidence="4" id="KW-0378">Hydrolase</keyword>
<dbReference type="Gene3D" id="2.40.128.130">
    <property type="entry name" value="Autotransporter beta-domain"/>
    <property type="match status" value="1"/>
</dbReference>
<dbReference type="Pfam" id="PF12951">
    <property type="entry name" value="PATR"/>
    <property type="match status" value="2"/>
</dbReference>
<dbReference type="Gene3D" id="1.20.144.10">
    <property type="entry name" value="Phosphatidic acid phosphatase type 2/haloperoxidase"/>
    <property type="match status" value="1"/>
</dbReference>
<dbReference type="InterPro" id="IPR005546">
    <property type="entry name" value="Autotransporte_beta"/>
</dbReference>
<dbReference type="HOGENOM" id="CLU_295757_0_0_6"/>
<dbReference type="InterPro" id="IPR036938">
    <property type="entry name" value="PAP2/HPO_sf"/>
</dbReference>
<reference evidence="7" key="3">
    <citation type="submission" date="2023-07" db="EMBL/GenBank/DDBJ databases">
        <title>Identification of Pectobacterium versatile causing blackleg of potato from New York State with a whole genome sequencing approach.</title>
        <authorList>
            <person name="Ma X."/>
            <person name="Swingle B."/>
        </authorList>
    </citation>
    <scope>NUCLEOTIDE SEQUENCE [LARGE SCALE GENOMIC DNA]</scope>
    <source>
        <strain evidence="7">NY1588A</strain>
    </source>
</reference>
<reference evidence="4" key="2">
    <citation type="submission" date="2012-03" db="EMBL/GenBank/DDBJ databases">
        <authorList>
            <person name="Koskinen P."/>
            <person name="Laine P."/>
            <person name="Niemi O."/>
            <person name="Nykyri J."/>
            <person name="Harjunpaa H."/>
            <person name="Auvinen P."/>
            <person name="Paulin L."/>
            <person name="Pirhonen M."/>
            <person name="Palva T."/>
            <person name="Holm L."/>
        </authorList>
    </citation>
    <scope>NUCLEOTIDE SEQUENCE</scope>
    <source>
        <strain evidence="4">SCC3193</strain>
    </source>
</reference>
<keyword evidence="7" id="KW-1185">Reference proteome</keyword>
<dbReference type="PATRIC" id="fig|1166016.3.peg.4154"/>
<dbReference type="SUPFAM" id="SSF51126">
    <property type="entry name" value="Pectin lyase-like"/>
    <property type="match status" value="1"/>
</dbReference>
<organism evidence="4 6">
    <name type="scientific">Pectobacterium parmentieri</name>
    <dbReference type="NCBI Taxonomy" id="1905730"/>
    <lineage>
        <taxon>Bacteria</taxon>
        <taxon>Pseudomonadati</taxon>
        <taxon>Pseudomonadota</taxon>
        <taxon>Gammaproteobacteria</taxon>
        <taxon>Enterobacterales</taxon>
        <taxon>Pectobacteriaceae</taxon>
        <taxon>Pectobacterium</taxon>
    </lineage>
</organism>
<keyword evidence="1 2" id="KW-0732">Signal</keyword>
<dbReference type="GO" id="GO:0006508">
    <property type="term" value="P:proteolysis"/>
    <property type="evidence" value="ECO:0007669"/>
    <property type="project" value="UniProtKB-KW"/>
</dbReference>
<dbReference type="SUPFAM" id="SSF48317">
    <property type="entry name" value="Acid phosphatase/Vanadium-dependent haloperoxidase"/>
    <property type="match status" value="1"/>
</dbReference>
<feature type="domain" description="Autotransporter" evidence="3">
    <location>
        <begin position="734"/>
        <end position="1010"/>
    </location>
</feature>
<dbReference type="InterPro" id="IPR012332">
    <property type="entry name" value="Autotransporter_pectin_lyase_C"/>
</dbReference>
<dbReference type="InterPro" id="IPR000326">
    <property type="entry name" value="PAP2/HPO"/>
</dbReference>
<dbReference type="InterPro" id="IPR011050">
    <property type="entry name" value="Pectin_lyase_fold/virulence"/>
</dbReference>
<evidence type="ECO:0000256" key="1">
    <source>
        <dbReference type="ARBA" id="ARBA00022729"/>
    </source>
</evidence>
<dbReference type="InterPro" id="IPR013425">
    <property type="entry name" value="Autotrns_rpt"/>
</dbReference>
<evidence type="ECO:0000259" key="3">
    <source>
        <dbReference type="PROSITE" id="PS51208"/>
    </source>
</evidence>
<dbReference type="PROSITE" id="PS51208">
    <property type="entry name" value="AUTOTRANSPORTER"/>
    <property type="match status" value="1"/>
</dbReference>
<keyword evidence="4" id="KW-0645">Protease</keyword>
<feature type="signal peptide" evidence="2">
    <location>
        <begin position="1"/>
        <end position="23"/>
    </location>
</feature>
<evidence type="ECO:0000313" key="5">
    <source>
        <dbReference type="EMBL" id="MBI0556831.1"/>
    </source>
</evidence>
<dbReference type="GO" id="GO:0008233">
    <property type="term" value="F:peptidase activity"/>
    <property type="evidence" value="ECO:0007669"/>
    <property type="project" value="UniProtKB-KW"/>
</dbReference>
<proteinExistence type="predicted"/>
<reference evidence="5" key="4">
    <citation type="submission" date="2024-05" db="EMBL/GenBank/DDBJ databases">
        <title>Identification of Pectobacterium versatile causing blackleg of potato from New York State with a whole genome sequencing approach.</title>
        <authorList>
            <person name="Ma X."/>
            <person name="Swingle B."/>
        </authorList>
    </citation>
    <scope>NUCLEOTIDE SEQUENCE</scope>
    <source>
        <strain evidence="5">NY1588A</strain>
    </source>
</reference>
<dbReference type="NCBIfam" id="TIGR02601">
    <property type="entry name" value="autotrns_rpt"/>
    <property type="match status" value="1"/>
</dbReference>